<evidence type="ECO:0000256" key="1">
    <source>
        <dbReference type="SAM" id="Phobius"/>
    </source>
</evidence>
<name>A0A4R1G0T8_9NOCA</name>
<protein>
    <submittedName>
        <fullName evidence="2">ABC-type transport system involved in multi-copper enzyme maturation permease subunit</fullName>
    </submittedName>
</protein>
<dbReference type="GO" id="GO:0005886">
    <property type="term" value="C:plasma membrane"/>
    <property type="evidence" value="ECO:0007669"/>
    <property type="project" value="UniProtKB-SubCell"/>
</dbReference>
<evidence type="ECO:0000313" key="2">
    <source>
        <dbReference type="EMBL" id="TCK01178.1"/>
    </source>
</evidence>
<feature type="transmembrane region" description="Helical" evidence="1">
    <location>
        <begin position="119"/>
        <end position="147"/>
    </location>
</feature>
<dbReference type="Proteomes" id="UP000294856">
    <property type="component" value="Unassembled WGS sequence"/>
</dbReference>
<proteinExistence type="predicted"/>
<dbReference type="STRING" id="1210063.GCA_001612665_04360"/>
<feature type="transmembrane region" description="Helical" evidence="1">
    <location>
        <begin position="23"/>
        <end position="43"/>
    </location>
</feature>
<feature type="transmembrane region" description="Helical" evidence="1">
    <location>
        <begin position="262"/>
        <end position="280"/>
    </location>
</feature>
<feature type="transmembrane region" description="Helical" evidence="1">
    <location>
        <begin position="167"/>
        <end position="189"/>
    </location>
</feature>
<keyword evidence="3" id="KW-1185">Reference proteome</keyword>
<dbReference type="OrthoDB" id="3376858at2"/>
<dbReference type="RefSeq" id="WP_067454211.1">
    <property type="nucleotide sequence ID" value="NZ_SMFR01000001.1"/>
</dbReference>
<keyword evidence="1" id="KW-0812">Transmembrane</keyword>
<gene>
    <name evidence="2" type="ORF">DFR71_2202</name>
</gene>
<dbReference type="GO" id="GO:0140359">
    <property type="term" value="F:ABC-type transporter activity"/>
    <property type="evidence" value="ECO:0007669"/>
    <property type="project" value="InterPro"/>
</dbReference>
<feature type="transmembrane region" description="Helical" evidence="1">
    <location>
        <begin position="196"/>
        <end position="219"/>
    </location>
</feature>
<comment type="caution">
    <text evidence="2">The sequence shown here is derived from an EMBL/GenBank/DDBJ whole genome shotgun (WGS) entry which is preliminary data.</text>
</comment>
<organism evidence="2 3">
    <name type="scientific">Nocardia alba</name>
    <dbReference type="NCBI Taxonomy" id="225051"/>
    <lineage>
        <taxon>Bacteria</taxon>
        <taxon>Bacillati</taxon>
        <taxon>Actinomycetota</taxon>
        <taxon>Actinomycetes</taxon>
        <taxon>Mycobacteriales</taxon>
        <taxon>Nocardiaceae</taxon>
        <taxon>Nocardia</taxon>
    </lineage>
</organism>
<dbReference type="AlphaFoldDB" id="A0A4R1G0T8"/>
<accession>A0A4R1G0T8</accession>
<feature type="transmembrane region" description="Helical" evidence="1">
    <location>
        <begin position="77"/>
        <end position="98"/>
    </location>
</feature>
<reference evidence="2 3" key="1">
    <citation type="submission" date="2019-03" db="EMBL/GenBank/DDBJ databases">
        <title>Genomic Encyclopedia of Type Strains, Phase IV (KMG-IV): sequencing the most valuable type-strain genomes for metagenomic binning, comparative biology and taxonomic classification.</title>
        <authorList>
            <person name="Goeker M."/>
        </authorList>
    </citation>
    <scope>NUCLEOTIDE SEQUENCE [LARGE SCALE GENOMIC DNA]</scope>
    <source>
        <strain evidence="2 3">DSM 44684</strain>
    </source>
</reference>
<keyword evidence="1" id="KW-1133">Transmembrane helix</keyword>
<evidence type="ECO:0000313" key="3">
    <source>
        <dbReference type="Proteomes" id="UP000294856"/>
    </source>
</evidence>
<keyword evidence="1" id="KW-0472">Membrane</keyword>
<sequence length="286" mass="29517">MNSTTRDLTASVRAEALRLGRWPAFWIILGTWILLNLTFAYLFNYLAYTSGENGAMSDGLPRDVLLGQLMPAAVPEVFTQGMAMFGGALVLILGSLAVGSGYGWGTWKTVFTQGPSRAAVVVGLLVTLLAVVLALVLVAFAVDVGIATVIAAAESQPIAMPPLGNSLIGIVTGTAILGMWMLAGVLIGAIARGPALAVGLGLVWVLVVENLLRGVAGIFGPLEAVTDLLPGTAAGSLAGAMRTVEGPANPGVLDILTRGESFALLAVYVVVFAGGTLWLTTRRDLT</sequence>
<dbReference type="EMBL" id="SMFR01000001">
    <property type="protein sequence ID" value="TCK01178.1"/>
    <property type="molecule type" value="Genomic_DNA"/>
</dbReference>